<sequence>MIPAFIRVSGYQRPEFVGGCLGSSNYKCLIPLVWEIAKHLKYLETFLNPFFAQFFLAVVDIASLLCGYFNRFYTIMVTPQTLPMHPNEGASRTMPTKAEGLEYKATRNGNLARSGGLH</sequence>
<evidence type="ECO:0000313" key="2">
    <source>
        <dbReference type="EMBL" id="KAF9605748.1"/>
    </source>
</evidence>
<dbReference type="AlphaFoldDB" id="A0A835HWP7"/>
<keyword evidence="1" id="KW-0472">Membrane</keyword>
<organism evidence="2 3">
    <name type="scientific">Coptis chinensis</name>
    <dbReference type="NCBI Taxonomy" id="261450"/>
    <lineage>
        <taxon>Eukaryota</taxon>
        <taxon>Viridiplantae</taxon>
        <taxon>Streptophyta</taxon>
        <taxon>Embryophyta</taxon>
        <taxon>Tracheophyta</taxon>
        <taxon>Spermatophyta</taxon>
        <taxon>Magnoliopsida</taxon>
        <taxon>Ranunculales</taxon>
        <taxon>Ranunculaceae</taxon>
        <taxon>Coptidoideae</taxon>
        <taxon>Coptis</taxon>
    </lineage>
</organism>
<feature type="transmembrane region" description="Helical" evidence="1">
    <location>
        <begin position="50"/>
        <end position="69"/>
    </location>
</feature>
<evidence type="ECO:0000256" key="1">
    <source>
        <dbReference type="SAM" id="Phobius"/>
    </source>
</evidence>
<protein>
    <submittedName>
        <fullName evidence="2">Uncharacterized protein</fullName>
    </submittedName>
</protein>
<keyword evidence="3" id="KW-1185">Reference proteome</keyword>
<reference evidence="2 3" key="1">
    <citation type="submission" date="2020-10" db="EMBL/GenBank/DDBJ databases">
        <title>The Coptis chinensis genome and diversification of protoberbering-type alkaloids.</title>
        <authorList>
            <person name="Wang B."/>
            <person name="Shu S."/>
            <person name="Song C."/>
            <person name="Liu Y."/>
        </authorList>
    </citation>
    <scope>NUCLEOTIDE SEQUENCE [LARGE SCALE GENOMIC DNA]</scope>
    <source>
        <strain evidence="2">HL-2020</strain>
        <tissue evidence="2">Leaf</tissue>
    </source>
</reference>
<keyword evidence="1" id="KW-0812">Transmembrane</keyword>
<proteinExistence type="predicted"/>
<evidence type="ECO:0000313" key="3">
    <source>
        <dbReference type="Proteomes" id="UP000631114"/>
    </source>
</evidence>
<dbReference type="EMBL" id="JADFTS010000005">
    <property type="protein sequence ID" value="KAF9605748.1"/>
    <property type="molecule type" value="Genomic_DNA"/>
</dbReference>
<dbReference type="Proteomes" id="UP000631114">
    <property type="component" value="Unassembled WGS sequence"/>
</dbReference>
<accession>A0A835HWP7</accession>
<comment type="caution">
    <text evidence="2">The sequence shown here is derived from an EMBL/GenBank/DDBJ whole genome shotgun (WGS) entry which is preliminary data.</text>
</comment>
<gene>
    <name evidence="2" type="ORF">IFM89_018144</name>
</gene>
<name>A0A835HWP7_9MAGN</name>
<keyword evidence="1" id="KW-1133">Transmembrane helix</keyword>